<evidence type="ECO:0000313" key="3">
    <source>
        <dbReference type="Proteomes" id="UP000682802"/>
    </source>
</evidence>
<evidence type="ECO:0000256" key="1">
    <source>
        <dbReference type="SAM" id="Phobius"/>
    </source>
</evidence>
<keyword evidence="1" id="KW-1133">Transmembrane helix</keyword>
<feature type="transmembrane region" description="Helical" evidence="1">
    <location>
        <begin position="103"/>
        <end position="122"/>
    </location>
</feature>
<accession>A0ABX8H085</accession>
<dbReference type="EMBL" id="CP076129">
    <property type="protein sequence ID" value="QWG09283.1"/>
    <property type="molecule type" value="Genomic_DNA"/>
</dbReference>
<feature type="transmembrane region" description="Helical" evidence="1">
    <location>
        <begin position="12"/>
        <end position="33"/>
    </location>
</feature>
<sequence length="215" mass="25347">MINSILKSNKLTSFILLVFLSWLIQFISSEFLFTEDVWYSTYGEQLTIEQIDGLLEWNLEYWWFAYVLVPIILGIKVILITLALIIGAILFDISLSFSKTMGVVIIAEYIFLIPSFFQLFWFSTITNVTTITDMVSFTPWTLWYYLDHEELMQWVNYPLNLVNLFELFFIISLTFFTKKFLVEEDQNAYKIVLYGYGSGLLTWAIFITFLSIQYS</sequence>
<name>A0ABX8H085_9BACT</name>
<feature type="transmembrane region" description="Helical" evidence="1">
    <location>
        <begin position="191"/>
        <end position="212"/>
    </location>
</feature>
<dbReference type="RefSeq" id="WP_144075964.1">
    <property type="nucleotide sequence ID" value="NZ_CP076129.1"/>
</dbReference>
<gene>
    <name evidence="2" type="ORF">KM029_22010</name>
</gene>
<proteinExistence type="predicted"/>
<feature type="transmembrane region" description="Helical" evidence="1">
    <location>
        <begin position="63"/>
        <end position="91"/>
    </location>
</feature>
<evidence type="ECO:0000313" key="2">
    <source>
        <dbReference type="EMBL" id="QWG09283.1"/>
    </source>
</evidence>
<dbReference type="Proteomes" id="UP000682802">
    <property type="component" value="Chromosome 2"/>
</dbReference>
<protein>
    <submittedName>
        <fullName evidence="2">Uncharacterized protein</fullName>
    </submittedName>
</protein>
<keyword evidence="3" id="KW-1185">Reference proteome</keyword>
<feature type="transmembrane region" description="Helical" evidence="1">
    <location>
        <begin position="158"/>
        <end position="176"/>
    </location>
</feature>
<organism evidence="2 3">
    <name type="scientific">Flammeovirga kamogawensis</name>
    <dbReference type="NCBI Taxonomy" id="373891"/>
    <lineage>
        <taxon>Bacteria</taxon>
        <taxon>Pseudomonadati</taxon>
        <taxon>Bacteroidota</taxon>
        <taxon>Cytophagia</taxon>
        <taxon>Cytophagales</taxon>
        <taxon>Flammeovirgaceae</taxon>
        <taxon>Flammeovirga</taxon>
    </lineage>
</organism>
<keyword evidence="1" id="KW-0812">Transmembrane</keyword>
<keyword evidence="1" id="KW-0472">Membrane</keyword>
<reference evidence="2 3" key="1">
    <citation type="submission" date="2021-05" db="EMBL/GenBank/DDBJ databases">
        <title>Comparative genomic studies on the polysaccharide-degrading batcterial strains of the Flammeovirga genus.</title>
        <authorList>
            <person name="Zewei F."/>
            <person name="Zheng Z."/>
            <person name="Yu L."/>
            <person name="Ruyue G."/>
            <person name="Yanhong M."/>
            <person name="Yuanyuan C."/>
            <person name="Jingyan G."/>
            <person name="Wenjun H."/>
        </authorList>
    </citation>
    <scope>NUCLEOTIDE SEQUENCE [LARGE SCALE GENOMIC DNA]</scope>
    <source>
        <strain evidence="2 3">YS10</strain>
    </source>
</reference>